<organism evidence="3 4">
    <name type="scientific">Mesorhizobium opportunistum (strain LMG 24607 / HAMBI 3007 / WSM2075)</name>
    <dbReference type="NCBI Taxonomy" id="536019"/>
    <lineage>
        <taxon>Bacteria</taxon>
        <taxon>Pseudomonadati</taxon>
        <taxon>Pseudomonadota</taxon>
        <taxon>Alphaproteobacteria</taxon>
        <taxon>Hyphomicrobiales</taxon>
        <taxon>Phyllobacteriaceae</taxon>
        <taxon>Mesorhizobium</taxon>
    </lineage>
</organism>
<keyword evidence="2" id="KW-0812">Transmembrane</keyword>
<reference evidence="3 4" key="1">
    <citation type="submission" date="2010-10" db="EMBL/GenBank/DDBJ databases">
        <title>Complete sequence of Mesorhizobium opportunistum WSM2075.</title>
        <authorList>
            <consortium name="US DOE Joint Genome Institute"/>
            <person name="Lucas S."/>
            <person name="Copeland A."/>
            <person name="Lapidus A."/>
            <person name="Cheng J.-F."/>
            <person name="Bruce D."/>
            <person name="Goodwin L."/>
            <person name="Pitluck S."/>
            <person name="Chertkov O."/>
            <person name="Misra M."/>
            <person name="Detter J.C."/>
            <person name="Han C."/>
            <person name="Tapia R."/>
            <person name="Land M."/>
            <person name="Hauser L."/>
            <person name="Kyrpides N."/>
            <person name="Ovchinnikova G."/>
            <person name="Mavrommatis K.M."/>
            <person name="Tiwari R.P."/>
            <person name="Howieson J.G."/>
            <person name="O'Hara G.W."/>
            <person name="Nandasena K.G."/>
            <person name="Woyke T."/>
        </authorList>
    </citation>
    <scope>NUCLEOTIDE SEQUENCE [LARGE SCALE GENOMIC DNA]</scope>
    <source>
        <strain evidence="4">LMG 24607 / HAMBI 3007 / WSM2075</strain>
    </source>
</reference>
<feature type="compositionally biased region" description="Polar residues" evidence="1">
    <location>
        <begin position="150"/>
        <end position="162"/>
    </location>
</feature>
<evidence type="ECO:0000256" key="1">
    <source>
        <dbReference type="SAM" id="MobiDB-lite"/>
    </source>
</evidence>
<dbReference type="HOGENOM" id="CLU_1633449_0_0_5"/>
<evidence type="ECO:0000313" key="3">
    <source>
        <dbReference type="EMBL" id="AEH88197.1"/>
    </source>
</evidence>
<proteinExistence type="predicted"/>
<feature type="region of interest" description="Disordered" evidence="1">
    <location>
        <begin position="138"/>
        <end position="162"/>
    </location>
</feature>
<dbReference type="RefSeq" id="WP_013894881.1">
    <property type="nucleotide sequence ID" value="NC_015675.1"/>
</dbReference>
<dbReference type="AlphaFoldDB" id="F7XZY3"/>
<dbReference type="InterPro" id="IPR057378">
    <property type="entry name" value="Pre_tape_measure"/>
</dbReference>
<keyword evidence="2" id="KW-1133">Transmembrane helix</keyword>
<feature type="transmembrane region" description="Helical" evidence="2">
    <location>
        <begin position="58"/>
        <end position="80"/>
    </location>
</feature>
<dbReference type="Proteomes" id="UP000001623">
    <property type="component" value="Chromosome"/>
</dbReference>
<sequence>MSDDLLDLAPAAEVVPIRGKKLSVSGISSKGIIALLRRFPAMSDIFTGESSASNVEKLAGLVVAIGGDLVGAIIAAGLGYPGDEKREKVAADLVAGEQFDLVEAIVRVTFPNGLAPLVEKVRAMRGDAAINPTLAKMPPVQPIKLRKRSSTSPERTSAQSTN</sequence>
<gene>
    <name evidence="3" type="ordered locus">Mesop_3756</name>
</gene>
<dbReference type="eggNOG" id="ENOG5030Q4R">
    <property type="taxonomic scope" value="Bacteria"/>
</dbReference>
<protein>
    <submittedName>
        <fullName evidence="3">Uncharacterized protein</fullName>
    </submittedName>
</protein>
<name>F7XZY3_MESOW</name>
<dbReference type="STRING" id="536019.Mesop_3756"/>
<evidence type="ECO:0000256" key="2">
    <source>
        <dbReference type="SAM" id="Phobius"/>
    </source>
</evidence>
<dbReference type="EMBL" id="CP002279">
    <property type="protein sequence ID" value="AEH88197.1"/>
    <property type="molecule type" value="Genomic_DNA"/>
</dbReference>
<dbReference type="Pfam" id="PF23789">
    <property type="entry name" value="Pre_tape_measure"/>
    <property type="match status" value="1"/>
</dbReference>
<dbReference type="KEGG" id="mop:Mesop_3756"/>
<keyword evidence="2" id="KW-0472">Membrane</keyword>
<accession>F7XZY3</accession>
<evidence type="ECO:0000313" key="4">
    <source>
        <dbReference type="Proteomes" id="UP000001623"/>
    </source>
</evidence>